<feature type="domain" description="Jacalin-type lectin" evidence="2">
    <location>
        <begin position="1"/>
        <end position="146"/>
    </location>
</feature>
<dbReference type="Gene3D" id="2.100.10.30">
    <property type="entry name" value="Jacalin-like lectin domain"/>
    <property type="match status" value="1"/>
</dbReference>
<sequence length="146" mass="16146">MGPCGGGGGKPWKMDMRGVNRIIKVVVRHGAAVDAMSVLYERDGQKEKTKLWGGSGGKRSEICLEPGEHLTNIRGHYGFFNGWFVIRSLTFVSNRRTFGPYPNNPRCTASATLSLTTFVDGPEPNTKIGFSVRPDETSQWDRAQLE</sequence>
<dbReference type="EMBL" id="LT934121">
    <property type="protein sequence ID" value="VAI43403.1"/>
    <property type="molecule type" value="Genomic_DNA"/>
</dbReference>
<dbReference type="PANTHER" id="PTHR46506">
    <property type="entry name" value="OS05G0143600 PROTEIN"/>
    <property type="match status" value="1"/>
</dbReference>
<evidence type="ECO:0000313" key="4">
    <source>
        <dbReference type="Proteomes" id="UP000324705"/>
    </source>
</evidence>
<evidence type="ECO:0000259" key="2">
    <source>
        <dbReference type="PROSITE" id="PS51752"/>
    </source>
</evidence>
<dbReference type="Pfam" id="PF01419">
    <property type="entry name" value="Jacalin"/>
    <property type="match status" value="1"/>
</dbReference>
<organism evidence="3 4">
    <name type="scientific">Triticum turgidum subsp. durum</name>
    <name type="common">Durum wheat</name>
    <name type="synonym">Triticum durum</name>
    <dbReference type="NCBI Taxonomy" id="4567"/>
    <lineage>
        <taxon>Eukaryota</taxon>
        <taxon>Viridiplantae</taxon>
        <taxon>Streptophyta</taxon>
        <taxon>Embryophyta</taxon>
        <taxon>Tracheophyta</taxon>
        <taxon>Spermatophyta</taxon>
        <taxon>Magnoliopsida</taxon>
        <taxon>Liliopsida</taxon>
        <taxon>Poales</taxon>
        <taxon>Poaceae</taxon>
        <taxon>BOP clade</taxon>
        <taxon>Pooideae</taxon>
        <taxon>Triticodae</taxon>
        <taxon>Triticeae</taxon>
        <taxon>Triticinae</taxon>
        <taxon>Triticum</taxon>
    </lineage>
</organism>
<dbReference type="SUPFAM" id="SSF51101">
    <property type="entry name" value="Mannose-binding lectins"/>
    <property type="match status" value="1"/>
</dbReference>
<dbReference type="Gramene" id="TRITD6Av1G031070.1">
    <property type="protein sequence ID" value="TRITD6Av1G031070.1"/>
    <property type="gene ID" value="TRITD6Av1G031070"/>
</dbReference>
<accession>A0A9R0XVN3</accession>
<dbReference type="GO" id="GO:0030246">
    <property type="term" value="F:carbohydrate binding"/>
    <property type="evidence" value="ECO:0007669"/>
    <property type="project" value="UniProtKB-KW"/>
</dbReference>
<keyword evidence="1" id="KW-0430">Lectin</keyword>
<dbReference type="Proteomes" id="UP000324705">
    <property type="component" value="Chromosome 6A"/>
</dbReference>
<keyword evidence="4" id="KW-1185">Reference proteome</keyword>
<protein>
    <recommendedName>
        <fullName evidence="2">Jacalin-type lectin domain-containing protein</fullName>
    </recommendedName>
</protein>
<dbReference type="PROSITE" id="PS51752">
    <property type="entry name" value="JACALIN_LECTIN"/>
    <property type="match status" value="1"/>
</dbReference>
<evidence type="ECO:0000313" key="3">
    <source>
        <dbReference type="EMBL" id="VAI43403.1"/>
    </source>
</evidence>
<gene>
    <name evidence="3" type="ORF">TRITD_6Av1G031070</name>
</gene>
<reference evidence="3 4" key="1">
    <citation type="submission" date="2017-09" db="EMBL/GenBank/DDBJ databases">
        <authorList>
            <consortium name="International Durum Wheat Genome Sequencing Consortium (IDWGSC)"/>
            <person name="Milanesi L."/>
        </authorList>
    </citation>
    <scope>NUCLEOTIDE SEQUENCE [LARGE SCALE GENOMIC DNA]</scope>
    <source>
        <strain evidence="4">cv. Svevo</strain>
    </source>
</reference>
<dbReference type="OMA" id="PNNPRCT"/>
<dbReference type="SMART" id="SM00915">
    <property type="entry name" value="Jacalin"/>
    <property type="match status" value="1"/>
</dbReference>
<evidence type="ECO:0000256" key="1">
    <source>
        <dbReference type="ARBA" id="ARBA00022734"/>
    </source>
</evidence>
<dbReference type="InterPro" id="IPR001229">
    <property type="entry name" value="Jacalin-like_lectin_dom"/>
</dbReference>
<proteinExistence type="predicted"/>
<name>A0A9R0XVN3_TRITD</name>
<dbReference type="AlphaFoldDB" id="A0A9R0XVN3"/>
<dbReference type="InterPro" id="IPR036404">
    <property type="entry name" value="Jacalin-like_lectin_dom_sf"/>
</dbReference>